<evidence type="ECO:0000313" key="8">
    <source>
        <dbReference type="EMBL" id="OGY97201.1"/>
    </source>
</evidence>
<keyword evidence="5 7" id="KW-0456">Lyase</keyword>
<keyword evidence="2 7" id="KW-0812">Transmembrane</keyword>
<dbReference type="Gene3D" id="3.30.1490.480">
    <property type="entry name" value="Endolytic murein transglycosylase"/>
    <property type="match status" value="2"/>
</dbReference>
<evidence type="ECO:0000256" key="1">
    <source>
        <dbReference type="ARBA" id="ARBA00022475"/>
    </source>
</evidence>
<proteinExistence type="inferred from homology"/>
<organism evidence="8 9">
    <name type="scientific">Candidatus Liptonbacteria bacterium GWC1_60_9</name>
    <dbReference type="NCBI Taxonomy" id="1798645"/>
    <lineage>
        <taxon>Bacteria</taxon>
        <taxon>Candidatus Liptoniibacteriota</taxon>
    </lineage>
</organism>
<feature type="transmembrane region" description="Helical" evidence="7">
    <location>
        <begin position="7"/>
        <end position="30"/>
    </location>
</feature>
<comment type="caution">
    <text evidence="8">The sequence shown here is derived from an EMBL/GenBank/DDBJ whole genome shotgun (WGS) entry which is preliminary data.</text>
</comment>
<keyword evidence="3 7" id="KW-1133">Transmembrane helix</keyword>
<keyword evidence="1 7" id="KW-1003">Cell membrane</keyword>
<dbReference type="AlphaFoldDB" id="A0A1G2C7U7"/>
<comment type="subcellular location">
    <subcellularLocation>
        <location evidence="7">Cell membrane</location>
        <topology evidence="7">Single-pass membrane protein</topology>
    </subcellularLocation>
</comment>
<dbReference type="EMBL" id="MHKV01000019">
    <property type="protein sequence ID" value="OGY97201.1"/>
    <property type="molecule type" value="Genomic_DNA"/>
</dbReference>
<dbReference type="InterPro" id="IPR003770">
    <property type="entry name" value="MLTG-like"/>
</dbReference>
<comment type="catalytic activity">
    <reaction evidence="7">
        <text>a peptidoglycan chain = a peptidoglycan chain with N-acetyl-1,6-anhydromuramyl-[peptide] at the reducing end + a peptidoglycan chain with N-acetylglucosamine at the non-reducing end.</text>
        <dbReference type="EC" id="4.2.2.29"/>
    </reaction>
</comment>
<evidence type="ECO:0000313" key="9">
    <source>
        <dbReference type="Proteomes" id="UP000176349"/>
    </source>
</evidence>
<evidence type="ECO:0000256" key="2">
    <source>
        <dbReference type="ARBA" id="ARBA00022692"/>
    </source>
</evidence>
<feature type="site" description="Important for catalytic activity" evidence="7">
    <location>
        <position position="205"/>
    </location>
</feature>
<dbReference type="HAMAP" id="MF_02065">
    <property type="entry name" value="MltG"/>
    <property type="match status" value="1"/>
</dbReference>
<dbReference type="PANTHER" id="PTHR30518:SF2">
    <property type="entry name" value="ENDOLYTIC MUREIN TRANSGLYCOSYLASE"/>
    <property type="match status" value="1"/>
</dbReference>
<dbReference type="NCBIfam" id="TIGR00247">
    <property type="entry name" value="endolytic transglycosylase MltG"/>
    <property type="match status" value="1"/>
</dbReference>
<keyword evidence="6 7" id="KW-0961">Cell wall biogenesis/degradation</keyword>
<dbReference type="Pfam" id="PF02618">
    <property type="entry name" value="YceG"/>
    <property type="match status" value="1"/>
</dbReference>
<evidence type="ECO:0000256" key="6">
    <source>
        <dbReference type="ARBA" id="ARBA00023316"/>
    </source>
</evidence>
<evidence type="ECO:0000256" key="7">
    <source>
        <dbReference type="HAMAP-Rule" id="MF_02065"/>
    </source>
</evidence>
<evidence type="ECO:0000256" key="3">
    <source>
        <dbReference type="ARBA" id="ARBA00022989"/>
    </source>
</evidence>
<comment type="function">
    <text evidence="7">Functions as a peptidoglycan terminase that cleaves nascent peptidoglycan strands endolytically to terminate their elongation.</text>
</comment>
<dbReference type="GO" id="GO:0071555">
    <property type="term" value="P:cell wall organization"/>
    <property type="evidence" value="ECO:0007669"/>
    <property type="project" value="UniProtKB-KW"/>
</dbReference>
<comment type="similarity">
    <text evidence="7">Belongs to the transglycosylase MltG family.</text>
</comment>
<dbReference type="GO" id="GO:0008932">
    <property type="term" value="F:lytic endotransglycosylase activity"/>
    <property type="evidence" value="ECO:0007669"/>
    <property type="project" value="UniProtKB-UniRule"/>
</dbReference>
<dbReference type="EC" id="4.2.2.29" evidence="7"/>
<evidence type="ECO:0000256" key="5">
    <source>
        <dbReference type="ARBA" id="ARBA00023239"/>
    </source>
</evidence>
<sequence>MQRGPDIWLIVGVLGIASVAMLFGAALVFAQLRPVGGTAAERPFVVQPGEGARSIAERLEGAGIIRSRTAFMLFGAFSGAVRTLKPGQYELSPSMSALVILSSLREGANREVAVTIPEGVTVREIDGIMAEAGVTPRGRIIEIAEARKLEGRLFPDTYRFFVPSEPEDVIARLTQTHEQKALPILLLEPARAYENLILASLIEKEVPDSEERRIVSGILRKRLKAGMALQVDASICYVKKGPCHPVTAGDLTLDSPYNTYKYKGLPPGPISNPGTDALRAALGPIASPYWFYLSDPVTQKTVFAKTLDEHRQNRVKYLNQ</sequence>
<accession>A0A1G2C7U7</accession>
<gene>
    <name evidence="7" type="primary">mltG</name>
    <name evidence="8" type="ORF">A2128_01730</name>
</gene>
<dbReference type="GO" id="GO:0005886">
    <property type="term" value="C:plasma membrane"/>
    <property type="evidence" value="ECO:0007669"/>
    <property type="project" value="UniProtKB-SubCell"/>
</dbReference>
<reference evidence="8 9" key="1">
    <citation type="journal article" date="2016" name="Nat. Commun.">
        <title>Thousands of microbial genomes shed light on interconnected biogeochemical processes in an aquifer system.</title>
        <authorList>
            <person name="Anantharaman K."/>
            <person name="Brown C.T."/>
            <person name="Hug L.A."/>
            <person name="Sharon I."/>
            <person name="Castelle C.J."/>
            <person name="Probst A.J."/>
            <person name="Thomas B.C."/>
            <person name="Singh A."/>
            <person name="Wilkins M.J."/>
            <person name="Karaoz U."/>
            <person name="Brodie E.L."/>
            <person name="Williams K.H."/>
            <person name="Hubbard S.S."/>
            <person name="Banfield J.F."/>
        </authorList>
    </citation>
    <scope>NUCLEOTIDE SEQUENCE [LARGE SCALE GENOMIC DNA]</scope>
</reference>
<protein>
    <recommendedName>
        <fullName evidence="7">Endolytic murein transglycosylase</fullName>
        <ecNumber evidence="7">4.2.2.29</ecNumber>
    </recommendedName>
    <alternativeName>
        <fullName evidence="7">Peptidoglycan lytic transglycosylase</fullName>
    </alternativeName>
    <alternativeName>
        <fullName evidence="7">Peptidoglycan polymerization terminase</fullName>
    </alternativeName>
</protein>
<dbReference type="Proteomes" id="UP000176349">
    <property type="component" value="Unassembled WGS sequence"/>
</dbReference>
<dbReference type="GO" id="GO:0009252">
    <property type="term" value="P:peptidoglycan biosynthetic process"/>
    <property type="evidence" value="ECO:0007669"/>
    <property type="project" value="UniProtKB-UniRule"/>
</dbReference>
<keyword evidence="4 7" id="KW-0472">Membrane</keyword>
<dbReference type="PANTHER" id="PTHR30518">
    <property type="entry name" value="ENDOLYTIC MUREIN TRANSGLYCOSYLASE"/>
    <property type="match status" value="1"/>
</dbReference>
<name>A0A1G2C7U7_9BACT</name>
<evidence type="ECO:0000256" key="4">
    <source>
        <dbReference type="ARBA" id="ARBA00023136"/>
    </source>
</evidence>